<dbReference type="AlphaFoldDB" id="A0AAU9GFJ6"/>
<keyword evidence="2" id="KW-1185">Reference proteome</keyword>
<proteinExistence type="predicted"/>
<sequence>MLLVFSAEEMEANTRVQRTLFGPEGSDWAWSGCRRDYCVGRGVFKRLRIQHRTKLQTAAGPAVFRF</sequence>
<organism evidence="1 2">
    <name type="scientific">Drosophila madeirensis</name>
    <name type="common">Fruit fly</name>
    <dbReference type="NCBI Taxonomy" id="30013"/>
    <lineage>
        <taxon>Eukaryota</taxon>
        <taxon>Metazoa</taxon>
        <taxon>Ecdysozoa</taxon>
        <taxon>Arthropoda</taxon>
        <taxon>Hexapoda</taxon>
        <taxon>Insecta</taxon>
        <taxon>Pterygota</taxon>
        <taxon>Neoptera</taxon>
        <taxon>Endopterygota</taxon>
        <taxon>Diptera</taxon>
        <taxon>Brachycera</taxon>
        <taxon>Muscomorpha</taxon>
        <taxon>Ephydroidea</taxon>
        <taxon>Drosophilidae</taxon>
        <taxon>Drosophila</taxon>
        <taxon>Sophophora</taxon>
    </lineage>
</organism>
<dbReference type="Proteomes" id="UP001500889">
    <property type="component" value="Chromosome dot"/>
</dbReference>
<gene>
    <name evidence="1" type="ORF">DMAD_13606</name>
</gene>
<name>A0AAU9GFJ6_DROMD</name>
<reference evidence="1 2" key="1">
    <citation type="submission" date="2024-02" db="EMBL/GenBank/DDBJ databases">
        <title>A chromosome-level genome assembly of Drosophila madeirensis, a fruit fly species endemic to Madeira island.</title>
        <authorList>
            <person name="Tomihara K."/>
            <person name="Llopart A."/>
            <person name="Yamamoto D."/>
        </authorList>
    </citation>
    <scope>NUCLEOTIDE SEQUENCE [LARGE SCALE GENOMIC DNA]</scope>
    <source>
        <strain evidence="1 2">RF1</strain>
    </source>
</reference>
<evidence type="ECO:0000313" key="2">
    <source>
        <dbReference type="Proteomes" id="UP001500889"/>
    </source>
</evidence>
<evidence type="ECO:0000313" key="1">
    <source>
        <dbReference type="EMBL" id="BFG06621.1"/>
    </source>
</evidence>
<protein>
    <submittedName>
        <fullName evidence="1">Uncharacterized protein</fullName>
    </submittedName>
</protein>
<dbReference type="EMBL" id="AP029268">
    <property type="protein sequence ID" value="BFG06621.1"/>
    <property type="molecule type" value="Genomic_DNA"/>
</dbReference>
<accession>A0AAU9GFJ6</accession>